<dbReference type="GO" id="GO:0051792">
    <property type="term" value="P:medium-chain fatty acid biosynthetic process"/>
    <property type="evidence" value="ECO:0007669"/>
    <property type="project" value="TreeGrafter"/>
</dbReference>
<dbReference type="PROSITE" id="PS01133">
    <property type="entry name" value="UPF0017"/>
    <property type="match status" value="1"/>
</dbReference>
<gene>
    <name evidence="6" type="ORF">ElyMa_003438800</name>
</gene>
<feature type="signal peptide" evidence="4">
    <location>
        <begin position="1"/>
        <end position="19"/>
    </location>
</feature>
<dbReference type="InterPro" id="IPR000073">
    <property type="entry name" value="AB_hydrolase_1"/>
</dbReference>
<keyword evidence="3" id="KW-0812">Transmembrane</keyword>
<dbReference type="PANTHER" id="PTHR10794:SF45">
    <property type="entry name" value="MONOACYLGLYCEROL LIPASE ABHD2"/>
    <property type="match status" value="1"/>
</dbReference>
<dbReference type="InterPro" id="IPR000952">
    <property type="entry name" value="AB_hydrolase_4_CS"/>
</dbReference>
<keyword evidence="7" id="KW-1185">Reference proteome</keyword>
<feature type="domain" description="AB hydrolase-1" evidence="5">
    <location>
        <begin position="117"/>
        <end position="368"/>
    </location>
</feature>
<dbReference type="Proteomes" id="UP000762676">
    <property type="component" value="Unassembled WGS sequence"/>
</dbReference>
<evidence type="ECO:0000256" key="4">
    <source>
        <dbReference type="SAM" id="SignalP"/>
    </source>
</evidence>
<dbReference type="AlphaFoldDB" id="A0AAV4JRC2"/>
<dbReference type="Pfam" id="PF00561">
    <property type="entry name" value="Abhydrolase_1"/>
    <property type="match status" value="1"/>
</dbReference>
<evidence type="ECO:0000313" key="6">
    <source>
        <dbReference type="EMBL" id="GFS25322.1"/>
    </source>
</evidence>
<dbReference type="Gene3D" id="3.40.50.1820">
    <property type="entry name" value="alpha/beta hydrolase"/>
    <property type="match status" value="1"/>
</dbReference>
<dbReference type="SUPFAM" id="SSF53474">
    <property type="entry name" value="alpha/beta-Hydrolases"/>
    <property type="match status" value="1"/>
</dbReference>
<evidence type="ECO:0000256" key="1">
    <source>
        <dbReference type="ARBA" id="ARBA00004606"/>
    </source>
</evidence>
<comment type="subcellular location">
    <subcellularLocation>
        <location evidence="1">Membrane</location>
        <topology evidence="1">Single-pass type II membrane protein</topology>
    </subcellularLocation>
</comment>
<protein>
    <submittedName>
        <fullName evidence="6">Abhydrolase domain-containing 2</fullName>
    </submittedName>
</protein>
<feature type="chain" id="PRO_5043932472" evidence="4">
    <location>
        <begin position="20"/>
        <end position="513"/>
    </location>
</feature>
<dbReference type="InterPro" id="IPR029058">
    <property type="entry name" value="AB_hydrolase_fold"/>
</dbReference>
<comment type="caution">
    <text evidence="6">The sequence shown here is derived from an EMBL/GenBank/DDBJ whole genome shotgun (WGS) entry which is preliminary data.</text>
</comment>
<dbReference type="GO" id="GO:0046464">
    <property type="term" value="P:acylglycerol catabolic process"/>
    <property type="evidence" value="ECO:0007669"/>
    <property type="project" value="TreeGrafter"/>
</dbReference>
<evidence type="ECO:0000256" key="3">
    <source>
        <dbReference type="ARBA" id="ARBA00022968"/>
    </source>
</evidence>
<keyword evidence="3" id="KW-0735">Signal-anchor</keyword>
<name>A0AAV4JRC2_9GAST</name>
<dbReference type="GO" id="GO:0008126">
    <property type="term" value="F:acetylesterase activity"/>
    <property type="evidence" value="ECO:0007669"/>
    <property type="project" value="TreeGrafter"/>
</dbReference>
<dbReference type="GO" id="GO:0036126">
    <property type="term" value="C:sperm flagellum"/>
    <property type="evidence" value="ECO:0007669"/>
    <property type="project" value="TreeGrafter"/>
</dbReference>
<dbReference type="EMBL" id="BMAT01007051">
    <property type="protein sequence ID" value="GFS25322.1"/>
    <property type="molecule type" value="Genomic_DNA"/>
</dbReference>
<dbReference type="GO" id="GO:0048240">
    <property type="term" value="P:sperm capacitation"/>
    <property type="evidence" value="ECO:0007669"/>
    <property type="project" value="TreeGrafter"/>
</dbReference>
<proteinExistence type="inferred from homology"/>
<comment type="similarity">
    <text evidence="2">Belongs to the AB hydrolase superfamily. AB hydrolase 4 family.</text>
</comment>
<organism evidence="6 7">
    <name type="scientific">Elysia marginata</name>
    <dbReference type="NCBI Taxonomy" id="1093978"/>
    <lineage>
        <taxon>Eukaryota</taxon>
        <taxon>Metazoa</taxon>
        <taxon>Spiralia</taxon>
        <taxon>Lophotrochozoa</taxon>
        <taxon>Mollusca</taxon>
        <taxon>Gastropoda</taxon>
        <taxon>Heterobranchia</taxon>
        <taxon>Euthyneura</taxon>
        <taxon>Panpulmonata</taxon>
        <taxon>Sacoglossa</taxon>
        <taxon>Placobranchoidea</taxon>
        <taxon>Plakobranchidae</taxon>
        <taxon>Elysia</taxon>
    </lineage>
</organism>
<keyword evidence="4" id="KW-0732">Signal</keyword>
<dbReference type="GO" id="GO:0043401">
    <property type="term" value="P:steroid hormone receptor signaling pathway"/>
    <property type="evidence" value="ECO:0007669"/>
    <property type="project" value="TreeGrafter"/>
</dbReference>
<dbReference type="InterPro" id="IPR050960">
    <property type="entry name" value="AB_hydrolase_4_sf"/>
</dbReference>
<dbReference type="PANTHER" id="PTHR10794">
    <property type="entry name" value="ABHYDROLASE DOMAIN-CONTAINING PROTEIN"/>
    <property type="match status" value="1"/>
</dbReference>
<sequence length="513" mass="57009">MSPLLAAAFALFMYLVVRLLNITHPAASPLIYAKDRSSQFVQSVLDMCPILHQPYQPPLLWGKSGHIQTIVYARMGRLNVQVPDGVRHSKIMPDGANLTFDLYEPFRPHPTGESHCIIFCPGIGNNSESPYIQSLVHHSQQLGYIAVVLNHLGSLKKLPLTSPRLFTYGGTDELGAVRAEVERIHPGCRLILVGCSMGANIVLKYLGEDLAHQKGILAAISVNQGYDVNKAVPILKSWRDLGRFYVYVMTENQKQIIQAHQEQLLSPENKEKHGIDEQKIWKATSLDDLDEALSVRLFGYKNVEEYYREMSCCRHIPNIKIPLLILNAEDDPVVPRELLVYPLEAAQTQPYTLFVLTKHGGHLGFYEKGLFRPSDHTWMDRLIMEYSDAITSLHSAGKLPLPLKNLGISVSPDIKQSEMGIKEVADADIPDKPKVAVNNNIAHLEGDRELEMRAKKEEAQAHHNNDILAGMGRNFTDQGAMTNGRGVLGGGDGLSSSHLVLEALKKSTNTAQL</sequence>
<dbReference type="GO" id="GO:0051793">
    <property type="term" value="P:medium-chain fatty acid catabolic process"/>
    <property type="evidence" value="ECO:0007669"/>
    <property type="project" value="TreeGrafter"/>
</dbReference>
<evidence type="ECO:0000256" key="2">
    <source>
        <dbReference type="ARBA" id="ARBA00010884"/>
    </source>
</evidence>
<evidence type="ECO:0000313" key="7">
    <source>
        <dbReference type="Proteomes" id="UP000762676"/>
    </source>
</evidence>
<evidence type="ECO:0000259" key="5">
    <source>
        <dbReference type="Pfam" id="PF00561"/>
    </source>
</evidence>
<dbReference type="GO" id="GO:0097524">
    <property type="term" value="C:sperm plasma membrane"/>
    <property type="evidence" value="ECO:0007669"/>
    <property type="project" value="TreeGrafter"/>
</dbReference>
<reference evidence="6 7" key="1">
    <citation type="journal article" date="2021" name="Elife">
        <title>Chloroplast acquisition without the gene transfer in kleptoplastic sea slugs, Plakobranchus ocellatus.</title>
        <authorList>
            <person name="Maeda T."/>
            <person name="Takahashi S."/>
            <person name="Yoshida T."/>
            <person name="Shimamura S."/>
            <person name="Takaki Y."/>
            <person name="Nagai Y."/>
            <person name="Toyoda A."/>
            <person name="Suzuki Y."/>
            <person name="Arimoto A."/>
            <person name="Ishii H."/>
            <person name="Satoh N."/>
            <person name="Nishiyama T."/>
            <person name="Hasebe M."/>
            <person name="Maruyama T."/>
            <person name="Minagawa J."/>
            <person name="Obokata J."/>
            <person name="Shigenobu S."/>
        </authorList>
    </citation>
    <scope>NUCLEOTIDE SEQUENCE [LARGE SCALE GENOMIC DNA]</scope>
</reference>
<accession>A0AAV4JRC2</accession>
<dbReference type="GO" id="GO:0047372">
    <property type="term" value="F:monoacylglycerol lipase activity"/>
    <property type="evidence" value="ECO:0007669"/>
    <property type="project" value="TreeGrafter"/>
</dbReference>